<dbReference type="InterPro" id="IPR029058">
    <property type="entry name" value="AB_hydrolase_fold"/>
</dbReference>
<dbReference type="GO" id="GO:0016020">
    <property type="term" value="C:membrane"/>
    <property type="evidence" value="ECO:0007669"/>
    <property type="project" value="TreeGrafter"/>
</dbReference>
<dbReference type="OrthoDB" id="7616518at2"/>
<evidence type="ECO:0000259" key="1">
    <source>
        <dbReference type="Pfam" id="PF00561"/>
    </source>
</evidence>
<dbReference type="PANTHER" id="PTHR43798:SF5">
    <property type="entry name" value="MONOACYLGLYCEROL LIPASE ABHD6"/>
    <property type="match status" value="1"/>
</dbReference>
<dbReference type="InterPro" id="IPR050266">
    <property type="entry name" value="AB_hydrolase_sf"/>
</dbReference>
<evidence type="ECO:0000313" key="3">
    <source>
        <dbReference type="Proteomes" id="UP000184731"/>
    </source>
</evidence>
<dbReference type="RefSeq" id="WP_148697641.1">
    <property type="nucleotide sequence ID" value="NZ_CP017834.1"/>
</dbReference>
<keyword evidence="3" id="KW-1185">Reference proteome</keyword>
<feature type="domain" description="AB hydrolase-1" evidence="1">
    <location>
        <begin position="49"/>
        <end position="288"/>
    </location>
</feature>
<dbReference type="EMBL" id="CP017834">
    <property type="protein sequence ID" value="APJ03898.1"/>
    <property type="molecule type" value="Genomic_DNA"/>
</dbReference>
<dbReference type="KEGG" id="saqi:AXG55_08265"/>
<sequence length="300" mass="33409">MENLQFSSFPSSLFEQPLHQGEGVQFLDFEGAQIAFDFQSAKAPCEKLLVLVNGYQRNRMDFRAFRKKIEKLSPQTATLALDNRYCGQTTVSSSNPLTVIRMARDVSALAAFYCKILNLKDFSLLGISMGGMIAQTLAAGNENVENLFLVSTTAGGLGRTWPVAVKDPSSLEYKNHYENLDSTKKHMERYFGARFLKSSTLLFDMMCKTLVKSNTGEMNESAKTQFLASSTFDGVENIAKIKAKTLIVSGDEDQIIPLENAHYLSNNIAHSSLVVYPEVGHLILIEEPEKFANDICEFLK</sequence>
<dbReference type="SUPFAM" id="SSF53474">
    <property type="entry name" value="alpha/beta-Hydrolases"/>
    <property type="match status" value="1"/>
</dbReference>
<dbReference type="STRING" id="1915309.AXG55_08265"/>
<dbReference type="GO" id="GO:0046464">
    <property type="term" value="P:acylglycerol catabolic process"/>
    <property type="evidence" value="ECO:0007669"/>
    <property type="project" value="TreeGrafter"/>
</dbReference>
<evidence type="ECO:0000313" key="2">
    <source>
        <dbReference type="EMBL" id="APJ03898.1"/>
    </source>
</evidence>
<dbReference type="InterPro" id="IPR000073">
    <property type="entry name" value="AB_hydrolase_1"/>
</dbReference>
<dbReference type="PRINTS" id="PR00111">
    <property type="entry name" value="ABHYDROLASE"/>
</dbReference>
<reference evidence="2 3" key="1">
    <citation type="submission" date="2016-10" db="EMBL/GenBank/DDBJ databases">
        <title>Silvanigrella aquatica sp. nov., isolated from a freshwater lake located in the Black Forest, Germany, description of Silvanigrellaceae fam. nov., Silvanigrellales ord. nov., reclassification of the order Bdellovibrionales in the class Oligoflexia, reclassification of the families Bacteriovoracaceae and Halobacteriovoraceae in the new order Bacteriovoracales ord. nov., and reclassification of the family Pseudobacteriovoracaceae in the order Oligoflexiales.</title>
        <authorList>
            <person name="Hahn M.W."/>
            <person name="Schmidt J."/>
            <person name="Koll U."/>
            <person name="Rohde M."/>
            <person name="Verbag S."/>
            <person name="Pitt A."/>
            <person name="Nakai R."/>
            <person name="Naganuma T."/>
            <person name="Lang E."/>
        </authorList>
    </citation>
    <scope>NUCLEOTIDE SEQUENCE [LARGE SCALE GENOMIC DNA]</scope>
    <source>
        <strain evidence="2 3">MWH-Nonnen-W8red</strain>
    </source>
</reference>
<dbReference type="Gene3D" id="3.40.50.1820">
    <property type="entry name" value="alpha/beta hydrolase"/>
    <property type="match status" value="1"/>
</dbReference>
<dbReference type="Proteomes" id="UP000184731">
    <property type="component" value="Chromosome"/>
</dbReference>
<protein>
    <recommendedName>
        <fullName evidence="1">AB hydrolase-1 domain-containing protein</fullName>
    </recommendedName>
</protein>
<dbReference type="AlphaFoldDB" id="A0A1L4D127"/>
<dbReference type="Pfam" id="PF00561">
    <property type="entry name" value="Abhydrolase_1"/>
    <property type="match status" value="1"/>
</dbReference>
<organism evidence="2 3">
    <name type="scientific">Silvanigrella aquatica</name>
    <dbReference type="NCBI Taxonomy" id="1915309"/>
    <lineage>
        <taxon>Bacteria</taxon>
        <taxon>Pseudomonadati</taxon>
        <taxon>Bdellovibrionota</taxon>
        <taxon>Oligoflexia</taxon>
        <taxon>Silvanigrellales</taxon>
        <taxon>Silvanigrellaceae</taxon>
        <taxon>Silvanigrella</taxon>
    </lineage>
</organism>
<gene>
    <name evidence="2" type="ORF">AXG55_08265</name>
</gene>
<proteinExistence type="predicted"/>
<dbReference type="GO" id="GO:0047372">
    <property type="term" value="F:monoacylglycerol lipase activity"/>
    <property type="evidence" value="ECO:0007669"/>
    <property type="project" value="TreeGrafter"/>
</dbReference>
<accession>A0A1L4D127</accession>
<name>A0A1L4D127_9BACT</name>
<dbReference type="PANTHER" id="PTHR43798">
    <property type="entry name" value="MONOACYLGLYCEROL LIPASE"/>
    <property type="match status" value="1"/>
</dbReference>